<dbReference type="InterPro" id="IPR036412">
    <property type="entry name" value="HAD-like_sf"/>
</dbReference>
<dbReference type="PANTHER" id="PTHR10000">
    <property type="entry name" value="PHOSPHOSERINE PHOSPHATASE"/>
    <property type="match status" value="1"/>
</dbReference>
<dbReference type="GO" id="GO:0000287">
    <property type="term" value="F:magnesium ion binding"/>
    <property type="evidence" value="ECO:0007669"/>
    <property type="project" value="TreeGrafter"/>
</dbReference>
<dbReference type="InterPro" id="IPR023214">
    <property type="entry name" value="HAD_sf"/>
</dbReference>
<evidence type="ECO:0000313" key="1">
    <source>
        <dbReference type="EMBL" id="MCC2168407.1"/>
    </source>
</evidence>
<dbReference type="EMBL" id="JAJEQF010000034">
    <property type="protein sequence ID" value="MCC2168407.1"/>
    <property type="molecule type" value="Genomic_DNA"/>
</dbReference>
<dbReference type="PANTHER" id="PTHR10000:SF8">
    <property type="entry name" value="HAD SUPERFAMILY HYDROLASE-LIKE, TYPE 3"/>
    <property type="match status" value="1"/>
</dbReference>
<dbReference type="Gene3D" id="3.30.1240.10">
    <property type="match status" value="1"/>
</dbReference>
<organism evidence="1 2">
    <name type="scientific">Gallintestinimicrobium propionicum</name>
    <dbReference type="NCBI Taxonomy" id="2981770"/>
    <lineage>
        <taxon>Bacteria</taxon>
        <taxon>Bacillati</taxon>
        <taxon>Bacillota</taxon>
        <taxon>Clostridia</taxon>
        <taxon>Lachnospirales</taxon>
        <taxon>Lachnospiraceae</taxon>
        <taxon>Gallintestinimicrobium</taxon>
    </lineage>
</organism>
<name>A0AAE3DN88_9FIRM</name>
<evidence type="ECO:0000313" key="2">
    <source>
        <dbReference type="Proteomes" id="UP001199355"/>
    </source>
</evidence>
<dbReference type="InterPro" id="IPR006379">
    <property type="entry name" value="HAD-SF_hydro_IIB"/>
</dbReference>
<dbReference type="NCBIfam" id="TIGR01484">
    <property type="entry name" value="HAD-SF-IIB"/>
    <property type="match status" value="1"/>
</dbReference>
<dbReference type="Proteomes" id="UP001199355">
    <property type="component" value="Unassembled WGS sequence"/>
</dbReference>
<accession>A0AAE3DN88</accession>
<dbReference type="GO" id="GO:0005829">
    <property type="term" value="C:cytosol"/>
    <property type="evidence" value="ECO:0007669"/>
    <property type="project" value="TreeGrafter"/>
</dbReference>
<dbReference type="Pfam" id="PF08282">
    <property type="entry name" value="Hydrolase_3"/>
    <property type="match status" value="1"/>
</dbReference>
<comment type="caution">
    <text evidence="1">The sequence shown here is derived from an EMBL/GenBank/DDBJ whole genome shotgun (WGS) entry which is preliminary data.</text>
</comment>
<reference evidence="1 2" key="1">
    <citation type="submission" date="2021-10" db="EMBL/GenBank/DDBJ databases">
        <title>Anaerobic single-cell dispensing facilitates the cultivation of human gut bacteria.</title>
        <authorList>
            <person name="Afrizal A."/>
        </authorList>
    </citation>
    <scope>NUCLEOTIDE SEQUENCE [LARGE SCALE GENOMIC DNA]</scope>
    <source>
        <strain evidence="1 2">CLA-AA-H244</strain>
    </source>
</reference>
<keyword evidence="2" id="KW-1185">Reference proteome</keyword>
<dbReference type="SUPFAM" id="SSF56784">
    <property type="entry name" value="HAD-like"/>
    <property type="match status" value="1"/>
</dbReference>
<gene>
    <name evidence="1" type="ORF">LKD45_12040</name>
</gene>
<dbReference type="AlphaFoldDB" id="A0AAE3DN88"/>
<dbReference type="Gene3D" id="3.40.50.1000">
    <property type="entry name" value="HAD superfamily/HAD-like"/>
    <property type="match status" value="1"/>
</dbReference>
<dbReference type="GO" id="GO:0016791">
    <property type="term" value="F:phosphatase activity"/>
    <property type="evidence" value="ECO:0007669"/>
    <property type="project" value="TreeGrafter"/>
</dbReference>
<proteinExistence type="predicted"/>
<protein>
    <submittedName>
        <fullName evidence="1">Cof-type HAD-IIB family hydrolase</fullName>
    </submittedName>
</protein>
<sequence>MATKYIFADVDGTLGIGGIGIPEKNRLAIRKYVEEGGSFGVCTGRSPDSVKGFIGDLPINTLSVVNGGCALYDFQKGEYLDELCVEEDALQFAFSMKKELEQFTECRIVIVNRTNYWQVKTKEDQTACQQQYRYPIALLEQIEKPWYRIILCVSAQDGIKCAEFVRDQKPDGVRIEHTEDTLVEIMNEASGKGDALRRACRYLGGTAEEAAFIGDFFNDIGALKAAGLSACVKNAPREVKDCCDMVLSDCMDGAVAEFIERVQKII</sequence>
<dbReference type="RefSeq" id="WP_308728660.1">
    <property type="nucleotide sequence ID" value="NZ_JAJEQF010000034.1"/>
</dbReference>
<keyword evidence="1" id="KW-0378">Hydrolase</keyword>